<evidence type="ECO:0000256" key="2">
    <source>
        <dbReference type="SAM" id="Phobius"/>
    </source>
</evidence>
<feature type="transmembrane region" description="Helical" evidence="2">
    <location>
        <begin position="94"/>
        <end position="112"/>
    </location>
</feature>
<dbReference type="OrthoDB" id="2803865at2759"/>
<evidence type="ECO:0000259" key="3">
    <source>
        <dbReference type="Pfam" id="PF20151"/>
    </source>
</evidence>
<sequence>MSDEPFAIGPYTRMLMEYGYVASGMLLCFDYTLTFASECTRIWPRRFTGATVLYFVARYATILVRVCLTLELVVWRFSDETCGVIERIGDGLAVITYVAYALFTTLHVYGVWVRDWRPLVLYVPVAMTMLIVSLLQSIGYEPIQTGPTALGCIKLVTLWPADVIQILSWISRIATITGTTMVILLTWLKTFSVHRDAHRLGIRTPLTTFLLRDGTLYFGVFLIMQILFTALATVKVNESTQFLLVLPNFEEVLTAIFLSRFTLDLRGLHFADIDDSRGPSTSLIVRALDRIPISSARVVGHLGATLRTDEGERFDSADADSEEEEELEGCSEDPFRTGLLARRGE</sequence>
<organism evidence="4 5">
    <name type="scientific">Lentinus brumalis</name>
    <dbReference type="NCBI Taxonomy" id="2498619"/>
    <lineage>
        <taxon>Eukaryota</taxon>
        <taxon>Fungi</taxon>
        <taxon>Dikarya</taxon>
        <taxon>Basidiomycota</taxon>
        <taxon>Agaricomycotina</taxon>
        <taxon>Agaricomycetes</taxon>
        <taxon>Polyporales</taxon>
        <taxon>Polyporaceae</taxon>
        <taxon>Lentinus</taxon>
    </lineage>
</organism>
<keyword evidence="2" id="KW-0812">Transmembrane</keyword>
<name>A0A371DB03_9APHY</name>
<feature type="domain" description="DUF6533" evidence="3">
    <location>
        <begin position="18"/>
        <end position="63"/>
    </location>
</feature>
<feature type="transmembrane region" description="Helical" evidence="2">
    <location>
        <begin position="119"/>
        <end position="138"/>
    </location>
</feature>
<evidence type="ECO:0000256" key="1">
    <source>
        <dbReference type="SAM" id="MobiDB-lite"/>
    </source>
</evidence>
<reference evidence="4 5" key="1">
    <citation type="journal article" date="2018" name="Biotechnol. Biofuels">
        <title>Integrative visual omics of the white-rot fungus Polyporus brumalis exposes the biotechnological potential of its oxidative enzymes for delignifying raw plant biomass.</title>
        <authorList>
            <person name="Miyauchi S."/>
            <person name="Rancon A."/>
            <person name="Drula E."/>
            <person name="Hage H."/>
            <person name="Chaduli D."/>
            <person name="Favel A."/>
            <person name="Grisel S."/>
            <person name="Henrissat B."/>
            <person name="Herpoel-Gimbert I."/>
            <person name="Ruiz-Duenas F.J."/>
            <person name="Chevret D."/>
            <person name="Hainaut M."/>
            <person name="Lin J."/>
            <person name="Wang M."/>
            <person name="Pangilinan J."/>
            <person name="Lipzen A."/>
            <person name="Lesage-Meessen L."/>
            <person name="Navarro D."/>
            <person name="Riley R."/>
            <person name="Grigoriev I.V."/>
            <person name="Zhou S."/>
            <person name="Raouche S."/>
            <person name="Rosso M.N."/>
        </authorList>
    </citation>
    <scope>NUCLEOTIDE SEQUENCE [LARGE SCALE GENOMIC DNA]</scope>
    <source>
        <strain evidence="4 5">BRFM 1820</strain>
    </source>
</reference>
<keyword evidence="2" id="KW-0472">Membrane</keyword>
<dbReference type="Proteomes" id="UP000256964">
    <property type="component" value="Unassembled WGS sequence"/>
</dbReference>
<dbReference type="Pfam" id="PF20151">
    <property type="entry name" value="DUF6533"/>
    <property type="match status" value="1"/>
</dbReference>
<dbReference type="AlphaFoldDB" id="A0A371DB03"/>
<feature type="transmembrane region" description="Helical" evidence="2">
    <location>
        <begin position="166"/>
        <end position="188"/>
    </location>
</feature>
<evidence type="ECO:0000313" key="4">
    <source>
        <dbReference type="EMBL" id="RDX49703.1"/>
    </source>
</evidence>
<feature type="transmembrane region" description="Helical" evidence="2">
    <location>
        <begin position="209"/>
        <end position="232"/>
    </location>
</feature>
<keyword evidence="2" id="KW-1133">Transmembrane helix</keyword>
<keyword evidence="5" id="KW-1185">Reference proteome</keyword>
<gene>
    <name evidence="4" type="ORF">OH76DRAFT_1403281</name>
</gene>
<feature type="region of interest" description="Disordered" evidence="1">
    <location>
        <begin position="311"/>
        <end position="345"/>
    </location>
</feature>
<proteinExistence type="predicted"/>
<dbReference type="InterPro" id="IPR045340">
    <property type="entry name" value="DUF6533"/>
</dbReference>
<feature type="compositionally biased region" description="Acidic residues" evidence="1">
    <location>
        <begin position="317"/>
        <end position="331"/>
    </location>
</feature>
<accession>A0A371DB03</accession>
<dbReference type="EMBL" id="KZ857403">
    <property type="protein sequence ID" value="RDX49703.1"/>
    <property type="molecule type" value="Genomic_DNA"/>
</dbReference>
<evidence type="ECO:0000313" key="5">
    <source>
        <dbReference type="Proteomes" id="UP000256964"/>
    </source>
</evidence>
<feature type="transmembrane region" description="Helical" evidence="2">
    <location>
        <begin position="52"/>
        <end position="74"/>
    </location>
</feature>
<feature type="transmembrane region" description="Helical" evidence="2">
    <location>
        <begin position="20"/>
        <end position="40"/>
    </location>
</feature>
<protein>
    <recommendedName>
        <fullName evidence="3">DUF6533 domain-containing protein</fullName>
    </recommendedName>
</protein>